<dbReference type="Pfam" id="PF03949">
    <property type="entry name" value="Malic_M"/>
    <property type="match status" value="1"/>
</dbReference>
<evidence type="ECO:0000259" key="8">
    <source>
        <dbReference type="SMART" id="SM01274"/>
    </source>
</evidence>
<feature type="domain" description="Malic enzyme NAD-binding" evidence="7">
    <location>
        <begin position="1338"/>
        <end position="1591"/>
    </location>
</feature>
<gene>
    <name evidence="9" type="ORF">HAX54_053486</name>
</gene>
<proteinExistence type="inferred from homology"/>
<comment type="caution">
    <text evidence="9">The sequence shown here is derived from an EMBL/GenBank/DDBJ whole genome shotgun (WGS) entry which is preliminary data.</text>
</comment>
<evidence type="ECO:0000256" key="3">
    <source>
        <dbReference type="ARBA" id="ARBA00008785"/>
    </source>
</evidence>
<dbReference type="PANTHER" id="PTHR23406:SF77">
    <property type="entry name" value="MALIC ENZYME"/>
    <property type="match status" value="1"/>
</dbReference>
<evidence type="ECO:0000259" key="7">
    <source>
        <dbReference type="SMART" id="SM00919"/>
    </source>
</evidence>
<sequence>MGDFYSYNSEEIEVEFGKEELIKLPHSVEQMLKQICKKEKQNSPDDKVRRLLSAIGEERSLVILNEISKHHIKKTLSGFIVFMARKYYQSETQQFYQQQNYDQQVPSAESFYLSPQIQRISLSSPNSSCSSVNFSPRNSPLFQDNEIVGDTFDSPTSAPRIPSPPMSPARTSFQRDHYDPRPSEFRDRASTQGISEQLLALSQLEFRRFFLILNYIGRRKLEDVIMLQDVGDILDMINQRMSHFESYIWNKYGHLCEHNKRVQYLDWDSGRTHLYHCHVHSDGSYAFKGPYLKAERTHLQQSLGDENVLIVKFDENAPGCPEEIVRNGILVGLRRYRFFVYKDDGKKKSSKEKEEKIDSVKCYFVRMESLNPCEKQTYILHDKIVHEARCHFMHVHMVSSMAKYMARFSLILSTTVKLQVDLNSVNIDRIEDIYCHDTDGRILYDEDGKPLIHTDGTGYISEDLARKCPQDFFNVKHKCANLERYPNGVKLGENSSELAEAEFQSGEPPLLMQCRLFYNGLAVKGTLLVNRKLPRSTIQIRPSMIKVEADPRLSIVQMFNSLEINTPSLKPRNTYLSRTLIALLTYGGVPAEYFFDILKNTLEETQRLYSDEVTALKVAINHRDRDDASTATSMIMAGVPLTEPYLWCCLSSLAKEERNGLKGGKLPISDTFYLMGTADPTDTLNPHEVCVILEHGQIFGEVLVYRNPGLHFGDVHRLLAVPVNNLGDIVGNAKYGIFFSTKGPRSAATEIANGDFDGDKYWVSQNPQLLKYYTASRPWSRIYSTPKTLHREPNNFSAEEREHELFQTFLETRMPNYSMADASANWYALMDRLLILGKNNTTENEETKSVKEKLLELIDLYYDAIDAPKSGNKVYIPKRLKVDKFPHFLQKKESYHSTSVLGEIYDRVEKFKAEEPAAVEIKKLLAFEVGIPETCLRVWEEMYRNYRFEMKEALNTSSESKNDLADQVIKKYKQLLYCAPDMEESTRSKLDIFNDALAIYRVTYDYAKAIGDVRKCGFAWKVAGAALCKFHAELHAKEHNQKVMAVSPSILHKLLNLRNKDVSNIGYNLLRDPRYNKGLAFTEKERDVHYLCGLLPPAVIPQELQEKRLMQSLRRYEVPLNKYVALMELEERNERLFYKLLIDNVEELLPIVYTPTVGEACQKYGSIFKRPQGLYISLKEKGRILEVLKNWPERKIQVIVVTDGERILGLGDLGCQGMGIPVGKLALYTALGGGMGIPVGKLALYTALGGVRPSACLPITIDVGTNNEQLLKDEFYIGLRQKRATGKEYYDLLDEFMKAVKKNYGEKVLVQFEDFANHNAFELLAKYGTTHLVFNDDIQGTAAVVLAGLVASLKLIGGSLPDQTFLFFGAGEAGTGIAELIALAISKKTNTPVEEARKNIWLVDSKGLIVNARKESLQAHKKPWAHEHEPVNNLLDAVKAIKPTALIGTSGVGRTFTKEVIEAMASINKRPLIMALSNPTPQSECTAEEAYTWSEGRAIFASGSPFPPVEYNNKLHIPSQANNCYIFPGFGFGLVIAGAIRVHNDMLLAASEALASQVTEEHYAKGMIYPPFGNIRKISAHIAANVAAKAYELGVATHLPQPGDLLKYAESCMYTPNYRSYR</sequence>
<dbReference type="InterPro" id="IPR046346">
    <property type="entry name" value="Aminoacid_DH-like_N_sf"/>
</dbReference>
<feature type="compositionally biased region" description="Basic and acidic residues" evidence="6">
    <location>
        <begin position="173"/>
        <end position="189"/>
    </location>
</feature>
<reference evidence="9 10" key="1">
    <citation type="journal article" date="2021" name="BMC Genomics">
        <title>Datura genome reveals duplications of psychoactive alkaloid biosynthetic genes and high mutation rate following tissue culture.</title>
        <authorList>
            <person name="Rajewski A."/>
            <person name="Carter-House D."/>
            <person name="Stajich J."/>
            <person name="Litt A."/>
        </authorList>
    </citation>
    <scope>NUCLEOTIDE SEQUENCE [LARGE SCALE GENOMIC DNA]</scope>
    <source>
        <strain evidence="9">AR-01</strain>
    </source>
</reference>
<keyword evidence="4 5" id="KW-0479">Metal-binding</keyword>
<dbReference type="InterPro" id="IPR057596">
    <property type="entry name" value="RDRP_core"/>
</dbReference>
<dbReference type="NCBIfam" id="NF010052">
    <property type="entry name" value="PRK13529.1"/>
    <property type="match status" value="1"/>
</dbReference>
<dbReference type="PROSITE" id="PS00331">
    <property type="entry name" value="MALIC_ENZYMES"/>
    <property type="match status" value="1"/>
</dbReference>
<evidence type="ECO:0000256" key="5">
    <source>
        <dbReference type="RuleBase" id="RU003426"/>
    </source>
</evidence>
<dbReference type="InterPro" id="IPR036291">
    <property type="entry name" value="NAD(P)-bd_dom_sf"/>
</dbReference>
<dbReference type="Gene3D" id="3.40.50.720">
    <property type="entry name" value="NAD(P)-binding Rossmann-like Domain"/>
    <property type="match status" value="1"/>
</dbReference>
<accession>A0ABS8T0H8</accession>
<dbReference type="SUPFAM" id="SSF51735">
    <property type="entry name" value="NAD(P)-binding Rossmann-fold domains"/>
    <property type="match status" value="1"/>
</dbReference>
<feature type="region of interest" description="Disordered" evidence="6">
    <location>
        <begin position="153"/>
        <end position="189"/>
    </location>
</feature>
<name>A0ABS8T0H8_DATST</name>
<dbReference type="EMBL" id="JACEIK010000997">
    <property type="protein sequence ID" value="MCD7464834.1"/>
    <property type="molecule type" value="Genomic_DNA"/>
</dbReference>
<dbReference type="InterPro" id="IPR001891">
    <property type="entry name" value="Malic_OxRdtase"/>
</dbReference>
<dbReference type="SMART" id="SM00919">
    <property type="entry name" value="Malic_M"/>
    <property type="match status" value="1"/>
</dbReference>
<dbReference type="SMART" id="SM01274">
    <property type="entry name" value="malic"/>
    <property type="match status" value="1"/>
</dbReference>
<comment type="cofactor">
    <cofactor evidence="1">
        <name>Mn(2+)</name>
        <dbReference type="ChEBI" id="CHEBI:29035"/>
    </cofactor>
</comment>
<dbReference type="Proteomes" id="UP000823775">
    <property type="component" value="Unassembled WGS sequence"/>
</dbReference>
<dbReference type="Pfam" id="PF00390">
    <property type="entry name" value="malic"/>
    <property type="match status" value="2"/>
</dbReference>
<feature type="domain" description="Malic enzyme N-terminal" evidence="8">
    <location>
        <begin position="1130"/>
        <end position="1328"/>
    </location>
</feature>
<comment type="cofactor">
    <cofactor evidence="2">
        <name>Mg(2+)</name>
        <dbReference type="ChEBI" id="CHEBI:18420"/>
    </cofactor>
</comment>
<dbReference type="Pfam" id="PF26249">
    <property type="entry name" value="4HB_RdRP3_N"/>
    <property type="match status" value="1"/>
</dbReference>
<dbReference type="InterPro" id="IPR012302">
    <property type="entry name" value="Malic_NAD-bd"/>
</dbReference>
<dbReference type="InterPro" id="IPR015884">
    <property type="entry name" value="Malic_enzyme_CS"/>
</dbReference>
<dbReference type="SUPFAM" id="SSF53223">
    <property type="entry name" value="Aminoacid dehydrogenase-like, N-terminal domain"/>
    <property type="match status" value="2"/>
</dbReference>
<dbReference type="InterPro" id="IPR058752">
    <property type="entry name" value="RDRP_C_head"/>
</dbReference>
<dbReference type="Gene3D" id="3.40.50.10380">
    <property type="entry name" value="Malic enzyme, N-terminal domain"/>
    <property type="match status" value="2"/>
</dbReference>
<evidence type="ECO:0000313" key="10">
    <source>
        <dbReference type="Proteomes" id="UP000823775"/>
    </source>
</evidence>
<evidence type="ECO:0000256" key="4">
    <source>
        <dbReference type="ARBA" id="ARBA00022723"/>
    </source>
</evidence>
<dbReference type="PANTHER" id="PTHR23406">
    <property type="entry name" value="MALIC ENZYME-RELATED"/>
    <property type="match status" value="1"/>
</dbReference>
<protein>
    <recommendedName>
        <fullName evidence="5">Malic enzyme</fullName>
    </recommendedName>
</protein>
<dbReference type="Pfam" id="PF05183">
    <property type="entry name" value="RdRP"/>
    <property type="match status" value="1"/>
</dbReference>
<evidence type="ECO:0000256" key="6">
    <source>
        <dbReference type="SAM" id="MobiDB-lite"/>
    </source>
</evidence>
<dbReference type="Pfam" id="PF26253">
    <property type="entry name" value="RdRP_head"/>
    <property type="match status" value="1"/>
</dbReference>
<dbReference type="InterPro" id="IPR037062">
    <property type="entry name" value="Malic_N_dom_sf"/>
</dbReference>
<evidence type="ECO:0000313" key="9">
    <source>
        <dbReference type="EMBL" id="MCD7464834.1"/>
    </source>
</evidence>
<keyword evidence="10" id="KW-1185">Reference proteome</keyword>
<organism evidence="9 10">
    <name type="scientific">Datura stramonium</name>
    <name type="common">Jimsonweed</name>
    <name type="synonym">Common thornapple</name>
    <dbReference type="NCBI Taxonomy" id="4076"/>
    <lineage>
        <taxon>Eukaryota</taxon>
        <taxon>Viridiplantae</taxon>
        <taxon>Streptophyta</taxon>
        <taxon>Embryophyta</taxon>
        <taxon>Tracheophyta</taxon>
        <taxon>Spermatophyta</taxon>
        <taxon>Magnoliopsida</taxon>
        <taxon>eudicotyledons</taxon>
        <taxon>Gunneridae</taxon>
        <taxon>Pentapetalae</taxon>
        <taxon>asterids</taxon>
        <taxon>lamiids</taxon>
        <taxon>Solanales</taxon>
        <taxon>Solanaceae</taxon>
        <taxon>Solanoideae</taxon>
        <taxon>Datureae</taxon>
        <taxon>Datura</taxon>
    </lineage>
</organism>
<dbReference type="InterPro" id="IPR012301">
    <property type="entry name" value="Malic_N_dom"/>
</dbReference>
<dbReference type="CDD" id="cd05312">
    <property type="entry name" value="NAD_bind_1_malic_enz"/>
    <property type="match status" value="1"/>
</dbReference>
<evidence type="ECO:0000256" key="1">
    <source>
        <dbReference type="ARBA" id="ARBA00001936"/>
    </source>
</evidence>
<comment type="similarity">
    <text evidence="3 5">Belongs to the malic enzymes family.</text>
</comment>
<dbReference type="PRINTS" id="PR00072">
    <property type="entry name" value="MALOXRDTASE"/>
</dbReference>
<evidence type="ECO:0000256" key="2">
    <source>
        <dbReference type="ARBA" id="ARBA00001946"/>
    </source>
</evidence>
<keyword evidence="5" id="KW-0560">Oxidoreductase</keyword>
<dbReference type="InterPro" id="IPR058697">
    <property type="entry name" value="RDRP3-5_N"/>
</dbReference>